<reference evidence="2" key="1">
    <citation type="journal article" date="2014" name="Nat. Commun.">
        <title>The emerging biofuel crop Camelina sativa retains a highly undifferentiated hexaploid genome structure.</title>
        <authorList>
            <person name="Kagale S."/>
            <person name="Koh C."/>
            <person name="Nixon J."/>
            <person name="Bollina V."/>
            <person name="Clarke W.E."/>
            <person name="Tuteja R."/>
            <person name="Spillane C."/>
            <person name="Robinson S.J."/>
            <person name="Links M.G."/>
            <person name="Clarke C."/>
            <person name="Higgins E.E."/>
            <person name="Huebert T."/>
            <person name="Sharpe A.G."/>
            <person name="Parkin I.A."/>
        </authorList>
    </citation>
    <scope>NUCLEOTIDE SEQUENCE [LARGE SCALE GENOMIC DNA]</scope>
    <source>
        <strain evidence="2">cv. DH55</strain>
    </source>
</reference>
<reference evidence="3" key="2">
    <citation type="submission" date="2025-08" db="UniProtKB">
        <authorList>
            <consortium name="RefSeq"/>
        </authorList>
    </citation>
    <scope>IDENTIFICATION</scope>
    <source>
        <tissue evidence="3">Leaf</tissue>
    </source>
</reference>
<dbReference type="PANTHER" id="PTHR36361:SF1">
    <property type="entry name" value="PROTEIN APEM9"/>
    <property type="match status" value="1"/>
</dbReference>
<keyword evidence="2" id="KW-1185">Reference proteome</keyword>
<evidence type="ECO:0000256" key="1">
    <source>
        <dbReference type="SAM" id="MobiDB-lite"/>
    </source>
</evidence>
<organism evidence="2 3">
    <name type="scientific">Camelina sativa</name>
    <name type="common">False flax</name>
    <name type="synonym">Myagrum sativum</name>
    <dbReference type="NCBI Taxonomy" id="90675"/>
    <lineage>
        <taxon>Eukaryota</taxon>
        <taxon>Viridiplantae</taxon>
        <taxon>Streptophyta</taxon>
        <taxon>Embryophyta</taxon>
        <taxon>Tracheophyta</taxon>
        <taxon>Spermatophyta</taxon>
        <taxon>Magnoliopsida</taxon>
        <taxon>eudicotyledons</taxon>
        <taxon>Gunneridae</taxon>
        <taxon>Pentapetalae</taxon>
        <taxon>rosids</taxon>
        <taxon>malvids</taxon>
        <taxon>Brassicales</taxon>
        <taxon>Brassicaceae</taxon>
        <taxon>Camelineae</taxon>
        <taxon>Camelina</taxon>
    </lineage>
</organism>
<sequence length="487" mass="54951">MEITPKRYLRRWRGYEKLDGSSSSEKKPGRRTGKRVKMDPTRKKRFWRIKIVPKLRILKKASPKKFFVWLRDSYVKMMMPLANSRVVGSSGYGGSGLGSGPAKEYDEKMLVEIYKTILMAQAQGNLVHRDTPNNNINNKVAFRKLLSLLLTMEVTDLWREIEHSESYLVCSMFEEAKSSSSSILKTIFSNIDVLSEEEAFGDHQLHDLLESAGMVLVQSLHGISRTIEIVNELRNVFDEIAAIPVQVLLTGICLQISNGSYSGVSEILQDFFSIWVYKDNHYTLNDAGVSAKGLHGKISIDIDEFLEVVELYIFGVLAKVSDDVGLAISWIEKAALPEDRRQGLLRRLQSLLSLKTTNVPVATSLEEDSKDSSSYAVVNKPKDSKNYEIDSGLKLSKQHEPSPLWSSHPLSFKLGNTQFSMSKGKIAISLVGLIICYALKRKQATLIRIIRRQMESTRKTFVDFWKLAFSYQVNPLAAIQSIPNSTT</sequence>
<evidence type="ECO:0000313" key="2">
    <source>
        <dbReference type="Proteomes" id="UP000694864"/>
    </source>
</evidence>
<feature type="compositionally biased region" description="Basic and acidic residues" evidence="1">
    <location>
        <begin position="18"/>
        <end position="27"/>
    </location>
</feature>
<gene>
    <name evidence="3" type="primary">LOC104700947</name>
</gene>
<evidence type="ECO:0000313" key="3">
    <source>
        <dbReference type="RefSeq" id="XP_010414858.1"/>
    </source>
</evidence>
<protein>
    <submittedName>
        <fullName evidence="3">Uncharacterized protein LOC104700947 isoform X1</fullName>
    </submittedName>
</protein>
<proteinExistence type="predicted"/>
<dbReference type="RefSeq" id="XP_010414858.1">
    <property type="nucleotide sequence ID" value="XM_010416556.2"/>
</dbReference>
<name>A0ABM0SQY2_CAMSA</name>
<dbReference type="InterPro" id="IPR034571">
    <property type="entry name" value="APEM9"/>
</dbReference>
<dbReference type="GeneID" id="104700947"/>
<dbReference type="Proteomes" id="UP000694864">
    <property type="component" value="Chromosome 7"/>
</dbReference>
<feature type="region of interest" description="Disordered" evidence="1">
    <location>
        <begin position="18"/>
        <end position="39"/>
    </location>
</feature>
<dbReference type="PANTHER" id="PTHR36361">
    <property type="entry name" value="PROTEIN APEM9"/>
    <property type="match status" value="1"/>
</dbReference>
<accession>A0ABM0SQY2</accession>